<dbReference type="AlphaFoldDB" id="F7VFU7"/>
<reference evidence="1 2" key="1">
    <citation type="journal article" date="2011" name="Biochem. Biophys. Res. Commun.">
        <title>Increased number of Arginine-based salt bridges contributes to the thermotolerance of thermotolerant acetic acid bacteria, Acetobacter tropicalis SKU1100.</title>
        <authorList>
            <person name="Matsutani M."/>
            <person name="Hirakawa H."/>
            <person name="Nishikura M."/>
            <person name="Soemphol W."/>
            <person name="Ali I.A.I."/>
            <person name="Yakushi T."/>
            <person name="Matsushita K."/>
        </authorList>
    </citation>
    <scope>NUCLEOTIDE SEQUENCE [LARGE SCALE GENOMIC DNA]</scope>
    <source>
        <strain evidence="1 2">NBRC 101654</strain>
    </source>
</reference>
<proteinExistence type="predicted"/>
<evidence type="ECO:0000313" key="2">
    <source>
        <dbReference type="Proteomes" id="UP000004319"/>
    </source>
</evidence>
<sequence>MFITCMAAPERVPIHGSHSHDRFVRLSLSCQIATLAPTHPLMKIQE</sequence>
<dbReference type="Proteomes" id="UP000004319">
    <property type="component" value="Unassembled WGS sequence"/>
</dbReference>
<gene>
    <name evidence="1" type="ORF">ATPR_2246</name>
</gene>
<name>F7VFU7_9PROT</name>
<comment type="caution">
    <text evidence="1">The sequence shown here is derived from an EMBL/GenBank/DDBJ whole genome shotgun (WGS) entry which is preliminary data.</text>
</comment>
<accession>F7VFU7</accession>
<organism evidence="1 2">
    <name type="scientific">Acetobacter tropicalis NBRC 101654</name>
    <dbReference type="NCBI Taxonomy" id="749388"/>
    <lineage>
        <taxon>Bacteria</taxon>
        <taxon>Pseudomonadati</taxon>
        <taxon>Pseudomonadota</taxon>
        <taxon>Alphaproteobacteria</taxon>
        <taxon>Acetobacterales</taxon>
        <taxon>Acetobacteraceae</taxon>
        <taxon>Acetobacter</taxon>
    </lineage>
</organism>
<protein>
    <submittedName>
        <fullName evidence="1">Uncharacterized protein</fullName>
    </submittedName>
</protein>
<evidence type="ECO:0000313" key="1">
    <source>
        <dbReference type="EMBL" id="GAA09242.1"/>
    </source>
</evidence>
<dbReference type="EMBL" id="BABS01000076">
    <property type="protein sequence ID" value="GAA09242.1"/>
    <property type="molecule type" value="Genomic_DNA"/>
</dbReference>